<evidence type="ECO:0000313" key="7">
    <source>
        <dbReference type="Proteomes" id="UP000275772"/>
    </source>
</evidence>
<dbReference type="AlphaFoldDB" id="A0A383UTX7"/>
<feature type="compositionally biased region" description="Low complexity" evidence="4">
    <location>
        <begin position="423"/>
        <end position="434"/>
    </location>
</feature>
<dbReference type="SMART" id="SM01287">
    <property type="entry name" value="Rtt106"/>
    <property type="match status" value="1"/>
</dbReference>
<feature type="region of interest" description="Disordered" evidence="4">
    <location>
        <begin position="387"/>
        <end position="459"/>
    </location>
</feature>
<dbReference type="GO" id="GO:0042393">
    <property type="term" value="F:histone binding"/>
    <property type="evidence" value="ECO:0007669"/>
    <property type="project" value="TreeGrafter"/>
</dbReference>
<dbReference type="InterPro" id="IPR011993">
    <property type="entry name" value="PH-like_dom_sf"/>
</dbReference>
<protein>
    <recommendedName>
        <fullName evidence="5">Histone chaperone RTT106/FACT complex subunit SPT16-like middle domain-containing protein</fullName>
    </recommendedName>
</protein>
<name>A0A383UTX7_BLUHO</name>
<comment type="subunit">
    <text evidence="3">Interacts with histones H3 and H4.</text>
</comment>
<gene>
    <name evidence="6" type="ORF">BLGHR1_14018</name>
</gene>
<accession>A0A383UTX7</accession>
<dbReference type="InterPro" id="IPR013719">
    <property type="entry name" value="RTT106/SPT16-like_middle_dom"/>
</dbReference>
<dbReference type="GO" id="GO:0031491">
    <property type="term" value="F:nucleosome binding"/>
    <property type="evidence" value="ECO:0007669"/>
    <property type="project" value="TreeGrafter"/>
</dbReference>
<evidence type="ECO:0000256" key="1">
    <source>
        <dbReference type="ARBA" id="ARBA00006159"/>
    </source>
</evidence>
<feature type="domain" description="Histone chaperone RTT106/FACT complex subunit SPT16-like middle" evidence="5">
    <location>
        <begin position="276"/>
        <end position="376"/>
    </location>
</feature>
<comment type="function">
    <text evidence="2">Histones H3 and H4 chaperone involved in the nucleosome formation and heterochromatin silencing. Required for the deposition of H3K56ac-carrying H3-H4 complex onto newly-replicated DNA. Plays a role in the transcriptional regulation of the cell-cycle dependent histone genes by creating a repressive structure at the core histone gene promoter.</text>
</comment>
<evidence type="ECO:0000256" key="3">
    <source>
        <dbReference type="ARBA" id="ARBA00038654"/>
    </source>
</evidence>
<sequence>MTKDKYLGGLPEPENIPPYSRCARLQVTDLQTPHLIILEMTNGLDEKSLQLAYRNREDLQNAIRNAAAVGPHYIELFNHITAHILSLASEPSILEPESKKRKLDCPQTLASVASGNTYGPCHDAAPPKEALLEVSDISFIMPQRKKFTVGLTQTHFYARLQEVVAGTRVAWSEIEHVFLLPIPEKSRPQQAMLLMPRQACRLVPKGASARAVPPPEPIAFTIPLQTPQANLLAGRDAAAALELSDDFCGLFSAVVRERLAASGNPLPLIEPDAKLFAGAADGSGWVPAFRGSKEGYLFFLPRGILWAFKKPILFFDHADIIAVAITGVLSRTFNLSLEVRTTDGTSCEVEFCLLNQDYYEHITRYVARHGLLDGSLNEARRAKLLPTKTASDEHSPAPSPTLPAAGDANYDDEDEDEEDYDPGSAGESDGSGTSSDEEEPADGADQDDQDDHDNTHDPL</sequence>
<feature type="compositionally biased region" description="Acidic residues" evidence="4">
    <location>
        <begin position="409"/>
        <end position="421"/>
    </location>
</feature>
<dbReference type="SUPFAM" id="SSF50729">
    <property type="entry name" value="PH domain-like"/>
    <property type="match status" value="1"/>
</dbReference>
<dbReference type="EMBL" id="UNSH01000046">
    <property type="protein sequence ID" value="SZF03229.1"/>
    <property type="molecule type" value="Genomic_DNA"/>
</dbReference>
<dbReference type="PANTHER" id="PTHR45849:SF3">
    <property type="entry name" value="HISTONE CHAPERONE RTT106"/>
    <property type="match status" value="1"/>
</dbReference>
<dbReference type="Proteomes" id="UP000275772">
    <property type="component" value="Unassembled WGS sequence"/>
</dbReference>
<dbReference type="PANTHER" id="PTHR45849">
    <property type="entry name" value="FACT COMPLEX SUBUNIT SSRP1"/>
    <property type="match status" value="1"/>
</dbReference>
<dbReference type="InterPro" id="IPR050454">
    <property type="entry name" value="RTT106/SSRP1_HistChap/FACT"/>
</dbReference>
<feature type="compositionally biased region" description="Acidic residues" evidence="4">
    <location>
        <begin position="435"/>
        <end position="451"/>
    </location>
</feature>
<organism evidence="6 7">
    <name type="scientific">Blumeria hordei</name>
    <name type="common">Barley powdery mildew</name>
    <name type="synonym">Blumeria graminis f. sp. hordei</name>
    <dbReference type="NCBI Taxonomy" id="2867405"/>
    <lineage>
        <taxon>Eukaryota</taxon>
        <taxon>Fungi</taxon>
        <taxon>Dikarya</taxon>
        <taxon>Ascomycota</taxon>
        <taxon>Pezizomycotina</taxon>
        <taxon>Leotiomycetes</taxon>
        <taxon>Erysiphales</taxon>
        <taxon>Erysiphaceae</taxon>
        <taxon>Blumeria</taxon>
    </lineage>
</organism>
<dbReference type="Gene3D" id="2.30.29.30">
    <property type="entry name" value="Pleckstrin-homology domain (PH domain)/Phosphotyrosine-binding domain (PTB)"/>
    <property type="match status" value="1"/>
</dbReference>
<reference evidence="6 7" key="1">
    <citation type="submission" date="2017-11" db="EMBL/GenBank/DDBJ databases">
        <authorList>
            <person name="Kracher B."/>
        </authorList>
    </citation>
    <scope>NUCLEOTIDE SEQUENCE [LARGE SCALE GENOMIC DNA]</scope>
    <source>
        <strain evidence="6 7">RACE1</strain>
    </source>
</reference>
<proteinExistence type="inferred from homology"/>
<evidence type="ECO:0000313" key="6">
    <source>
        <dbReference type="EMBL" id="SZF03229.1"/>
    </source>
</evidence>
<evidence type="ECO:0000256" key="4">
    <source>
        <dbReference type="SAM" id="MobiDB-lite"/>
    </source>
</evidence>
<dbReference type="VEuPathDB" id="FungiDB:BLGHR1_14018"/>
<evidence type="ECO:0000259" key="5">
    <source>
        <dbReference type="SMART" id="SM01287"/>
    </source>
</evidence>
<evidence type="ECO:0000256" key="2">
    <source>
        <dbReference type="ARBA" id="ARBA00037550"/>
    </source>
</evidence>
<dbReference type="Pfam" id="PF08512">
    <property type="entry name" value="Rttp106-like_middle"/>
    <property type="match status" value="1"/>
</dbReference>
<comment type="similarity">
    <text evidence="1">Belongs to the RTT106 family.</text>
</comment>